<evidence type="ECO:0000256" key="2">
    <source>
        <dbReference type="ARBA" id="ARBA00022741"/>
    </source>
</evidence>
<reference evidence="7 8" key="1">
    <citation type="submission" date="2023-09" db="EMBL/GenBank/DDBJ databases">
        <authorList>
            <person name="Rey-Velasco X."/>
        </authorList>
    </citation>
    <scope>NUCLEOTIDE SEQUENCE [LARGE SCALE GENOMIC DNA]</scope>
    <source>
        <strain evidence="7 8">W345</strain>
    </source>
</reference>
<evidence type="ECO:0000313" key="7">
    <source>
        <dbReference type="EMBL" id="MDT0496858.1"/>
    </source>
</evidence>
<comment type="catalytic activity">
    <reaction evidence="5">
        <text>3'-dephospho-CoA + ATP = ADP + CoA + H(+)</text>
        <dbReference type="Rhea" id="RHEA:18245"/>
        <dbReference type="ChEBI" id="CHEBI:15378"/>
        <dbReference type="ChEBI" id="CHEBI:30616"/>
        <dbReference type="ChEBI" id="CHEBI:57287"/>
        <dbReference type="ChEBI" id="CHEBI:57328"/>
        <dbReference type="ChEBI" id="CHEBI:456216"/>
        <dbReference type="EC" id="2.7.1.24"/>
    </reaction>
</comment>
<dbReference type="InterPro" id="IPR001977">
    <property type="entry name" value="Depp_CoAkinase"/>
</dbReference>
<comment type="function">
    <text evidence="5">Catalyzes the phosphorylation of the 3'-hydroxyl group of dephosphocoenzyme A to form coenzyme A.</text>
</comment>
<dbReference type="PROSITE" id="PS51219">
    <property type="entry name" value="DPCK"/>
    <property type="match status" value="1"/>
</dbReference>
<keyword evidence="4 5" id="KW-0173">Coenzyme A biosynthesis</keyword>
<name>A0ABU2WH53_9GAMM</name>
<keyword evidence="3 5" id="KW-0067">ATP-binding</keyword>
<dbReference type="Gene3D" id="3.40.50.300">
    <property type="entry name" value="P-loop containing nucleotide triphosphate hydrolases"/>
    <property type="match status" value="1"/>
</dbReference>
<dbReference type="GO" id="GO:0004140">
    <property type="term" value="F:dephospho-CoA kinase activity"/>
    <property type="evidence" value="ECO:0007669"/>
    <property type="project" value="UniProtKB-EC"/>
</dbReference>
<dbReference type="EMBL" id="JAVRIC010000006">
    <property type="protein sequence ID" value="MDT0496858.1"/>
    <property type="molecule type" value="Genomic_DNA"/>
</dbReference>
<dbReference type="EC" id="2.7.1.24" evidence="5 6"/>
<dbReference type="Pfam" id="PF01121">
    <property type="entry name" value="CoaE"/>
    <property type="match status" value="1"/>
</dbReference>
<comment type="subcellular location">
    <subcellularLocation>
        <location evidence="5">Cytoplasm</location>
    </subcellularLocation>
</comment>
<feature type="binding site" evidence="5">
    <location>
        <begin position="12"/>
        <end position="17"/>
    </location>
    <ligand>
        <name>ATP</name>
        <dbReference type="ChEBI" id="CHEBI:30616"/>
    </ligand>
</feature>
<evidence type="ECO:0000313" key="8">
    <source>
        <dbReference type="Proteomes" id="UP001254608"/>
    </source>
</evidence>
<evidence type="ECO:0000256" key="3">
    <source>
        <dbReference type="ARBA" id="ARBA00022840"/>
    </source>
</evidence>
<dbReference type="InterPro" id="IPR027417">
    <property type="entry name" value="P-loop_NTPase"/>
</dbReference>
<dbReference type="RefSeq" id="WP_311364252.1">
    <property type="nucleotide sequence ID" value="NZ_JAVRIC010000006.1"/>
</dbReference>
<evidence type="ECO:0000256" key="1">
    <source>
        <dbReference type="ARBA" id="ARBA00009018"/>
    </source>
</evidence>
<dbReference type="NCBIfam" id="TIGR00152">
    <property type="entry name" value="dephospho-CoA kinase"/>
    <property type="match status" value="1"/>
</dbReference>
<keyword evidence="2 5" id="KW-0547">Nucleotide-binding</keyword>
<gene>
    <name evidence="5 7" type="primary">coaE</name>
    <name evidence="7" type="ORF">RM530_05705</name>
</gene>
<evidence type="ECO:0000256" key="6">
    <source>
        <dbReference type="NCBIfam" id="TIGR00152"/>
    </source>
</evidence>
<dbReference type="PANTHER" id="PTHR10695:SF46">
    <property type="entry name" value="BIFUNCTIONAL COENZYME A SYNTHASE-RELATED"/>
    <property type="match status" value="1"/>
</dbReference>
<dbReference type="PANTHER" id="PTHR10695">
    <property type="entry name" value="DEPHOSPHO-COA KINASE-RELATED"/>
    <property type="match status" value="1"/>
</dbReference>
<accession>A0ABU2WH53</accession>
<protein>
    <recommendedName>
        <fullName evidence="5 6">Dephospho-CoA kinase</fullName>
        <ecNumber evidence="5 6">2.7.1.24</ecNumber>
    </recommendedName>
    <alternativeName>
        <fullName evidence="5">Dephosphocoenzyme A kinase</fullName>
    </alternativeName>
</protein>
<sequence>MTLCIGLTGGIASGKSTVEHQFRALGVPVLDADQVARDVVAVGTPALAQIREAFGPEILEIDGQLNRAALRKLVFSDEAARRRLESITHPEIRDAMRAWKDAVTVPYCMISIPLLAEGGKNPMIDRVLVVDTPAEVQLQRLIQRDGIDENLARRMIAAQASREARLAIADDVLINDGAIASLLPEVEALHARYLAMAASPQQPGR</sequence>
<dbReference type="CDD" id="cd02022">
    <property type="entry name" value="DPCK"/>
    <property type="match status" value="1"/>
</dbReference>
<keyword evidence="5 7" id="KW-0418">Kinase</keyword>
<dbReference type="Proteomes" id="UP001254608">
    <property type="component" value="Unassembled WGS sequence"/>
</dbReference>
<comment type="caution">
    <text evidence="7">The sequence shown here is derived from an EMBL/GenBank/DDBJ whole genome shotgun (WGS) entry which is preliminary data.</text>
</comment>
<organism evidence="7 8">
    <name type="scientific">Banduia mediterranea</name>
    <dbReference type="NCBI Taxonomy" id="3075609"/>
    <lineage>
        <taxon>Bacteria</taxon>
        <taxon>Pseudomonadati</taxon>
        <taxon>Pseudomonadota</taxon>
        <taxon>Gammaproteobacteria</taxon>
        <taxon>Nevskiales</taxon>
        <taxon>Algiphilaceae</taxon>
        <taxon>Banduia</taxon>
    </lineage>
</organism>
<comment type="pathway">
    <text evidence="5">Cofactor biosynthesis; coenzyme A biosynthesis; CoA from (R)-pantothenate: step 5/5.</text>
</comment>
<evidence type="ECO:0000256" key="5">
    <source>
        <dbReference type="HAMAP-Rule" id="MF_00376"/>
    </source>
</evidence>
<proteinExistence type="inferred from homology"/>
<comment type="similarity">
    <text evidence="1 5">Belongs to the CoaE family.</text>
</comment>
<dbReference type="SUPFAM" id="SSF52540">
    <property type="entry name" value="P-loop containing nucleoside triphosphate hydrolases"/>
    <property type="match status" value="1"/>
</dbReference>
<evidence type="ECO:0000256" key="4">
    <source>
        <dbReference type="ARBA" id="ARBA00022993"/>
    </source>
</evidence>
<keyword evidence="5 7" id="KW-0808">Transferase</keyword>
<keyword evidence="8" id="KW-1185">Reference proteome</keyword>
<keyword evidence="5" id="KW-0963">Cytoplasm</keyword>
<dbReference type="HAMAP" id="MF_00376">
    <property type="entry name" value="Dephospho_CoA_kinase"/>
    <property type="match status" value="1"/>
</dbReference>